<evidence type="ECO:0000259" key="7">
    <source>
        <dbReference type="PROSITE" id="PS51471"/>
    </source>
</evidence>
<dbReference type="GO" id="GO:0031418">
    <property type="term" value="F:L-ascorbic acid binding"/>
    <property type="evidence" value="ECO:0007669"/>
    <property type="project" value="UniProtKB-KW"/>
</dbReference>
<dbReference type="GO" id="GO:0051213">
    <property type="term" value="F:dioxygenase activity"/>
    <property type="evidence" value="ECO:0007669"/>
    <property type="project" value="UniProtKB-KW"/>
</dbReference>
<evidence type="ECO:0000313" key="8">
    <source>
        <dbReference type="EMBL" id="GGF26056.1"/>
    </source>
</evidence>
<evidence type="ECO:0000256" key="1">
    <source>
        <dbReference type="ARBA" id="ARBA00001961"/>
    </source>
</evidence>
<keyword evidence="9" id="KW-1185">Reference proteome</keyword>
<gene>
    <name evidence="8" type="ORF">GCM10011611_35090</name>
</gene>
<dbReference type="Proteomes" id="UP000646365">
    <property type="component" value="Unassembled WGS sequence"/>
</dbReference>
<dbReference type="InterPro" id="IPR000866">
    <property type="entry name" value="AhpC/TSA"/>
</dbReference>
<dbReference type="RefSeq" id="WP_189048090.1">
    <property type="nucleotide sequence ID" value="NZ_BMJQ01000009.1"/>
</dbReference>
<evidence type="ECO:0000256" key="6">
    <source>
        <dbReference type="ARBA" id="ARBA00023004"/>
    </source>
</evidence>
<comment type="caution">
    <text evidence="8">The sequence shown here is derived from an EMBL/GenBank/DDBJ whole genome shotgun (WGS) entry which is preliminary data.</text>
</comment>
<accession>A0A8J3E4P9</accession>
<dbReference type="Gene3D" id="2.60.120.620">
    <property type="entry name" value="q2cbj1_9rhob like domain"/>
    <property type="match status" value="1"/>
</dbReference>
<evidence type="ECO:0000313" key="9">
    <source>
        <dbReference type="Proteomes" id="UP000646365"/>
    </source>
</evidence>
<keyword evidence="4" id="KW-0223">Dioxygenase</keyword>
<reference evidence="8" key="1">
    <citation type="journal article" date="2014" name="Int. J. Syst. Evol. Microbiol.">
        <title>Complete genome sequence of Corynebacterium casei LMG S-19264T (=DSM 44701T), isolated from a smear-ripened cheese.</title>
        <authorList>
            <consortium name="US DOE Joint Genome Institute (JGI-PGF)"/>
            <person name="Walter F."/>
            <person name="Albersmeier A."/>
            <person name="Kalinowski J."/>
            <person name="Ruckert C."/>
        </authorList>
    </citation>
    <scope>NUCLEOTIDE SEQUENCE</scope>
    <source>
        <strain evidence="8">CGMCC 1.15725</strain>
    </source>
</reference>
<dbReference type="Pfam" id="PF13640">
    <property type="entry name" value="2OG-FeII_Oxy_3"/>
    <property type="match status" value="1"/>
</dbReference>
<dbReference type="SMART" id="SM00702">
    <property type="entry name" value="P4Hc"/>
    <property type="match status" value="1"/>
</dbReference>
<feature type="domain" description="Fe2OG dioxygenase" evidence="7">
    <location>
        <begin position="251"/>
        <end position="348"/>
    </location>
</feature>
<keyword evidence="5" id="KW-0560">Oxidoreductase</keyword>
<organism evidence="8 9">
    <name type="scientific">Aliidongia dinghuensis</name>
    <dbReference type="NCBI Taxonomy" id="1867774"/>
    <lineage>
        <taxon>Bacteria</taxon>
        <taxon>Pseudomonadati</taxon>
        <taxon>Pseudomonadota</taxon>
        <taxon>Alphaproteobacteria</taxon>
        <taxon>Rhodospirillales</taxon>
        <taxon>Dongiaceae</taxon>
        <taxon>Aliidongia</taxon>
    </lineage>
</organism>
<dbReference type="InterPro" id="IPR006620">
    <property type="entry name" value="Pro_4_hyd_alph"/>
</dbReference>
<dbReference type="InterPro" id="IPR036249">
    <property type="entry name" value="Thioredoxin-like_sf"/>
</dbReference>
<dbReference type="GO" id="GO:0005506">
    <property type="term" value="F:iron ion binding"/>
    <property type="evidence" value="ECO:0007669"/>
    <property type="project" value="InterPro"/>
</dbReference>
<keyword evidence="2" id="KW-0479">Metal-binding</keyword>
<keyword evidence="6" id="KW-0408">Iron</keyword>
<dbReference type="PROSITE" id="PS51471">
    <property type="entry name" value="FE2OG_OXY"/>
    <property type="match status" value="1"/>
</dbReference>
<comment type="cofactor">
    <cofactor evidence="1">
        <name>L-ascorbate</name>
        <dbReference type="ChEBI" id="CHEBI:38290"/>
    </cofactor>
</comment>
<evidence type="ECO:0000256" key="2">
    <source>
        <dbReference type="ARBA" id="ARBA00022723"/>
    </source>
</evidence>
<evidence type="ECO:0000256" key="4">
    <source>
        <dbReference type="ARBA" id="ARBA00022964"/>
    </source>
</evidence>
<protein>
    <recommendedName>
        <fullName evidence="7">Fe2OG dioxygenase domain-containing protein</fullName>
    </recommendedName>
</protein>
<dbReference type="SUPFAM" id="SSF51197">
    <property type="entry name" value="Clavaminate synthase-like"/>
    <property type="match status" value="1"/>
</dbReference>
<evidence type="ECO:0000256" key="3">
    <source>
        <dbReference type="ARBA" id="ARBA00022896"/>
    </source>
</evidence>
<dbReference type="Pfam" id="PF00578">
    <property type="entry name" value="AhpC-TSA"/>
    <property type="match status" value="1"/>
</dbReference>
<dbReference type="InterPro" id="IPR005123">
    <property type="entry name" value="Oxoglu/Fe-dep_dioxygenase_dom"/>
</dbReference>
<dbReference type="GO" id="GO:0016705">
    <property type="term" value="F:oxidoreductase activity, acting on paired donors, with incorporation or reduction of molecular oxygen"/>
    <property type="evidence" value="ECO:0007669"/>
    <property type="project" value="InterPro"/>
</dbReference>
<sequence length="379" mass="41789">MAEGVTAETEASGGKILLGDPVPWFSARTITGAQVDLHVEAGRWVVLCFLGSLADRRAMAELATILAEAARFREDHCVFYGILSEMPADAPVLASISGPAMGYIVDDAGDIIRAYGAEGAPRTIVLDPLLRAVANVSFDDPNGHGQMVTTFLQQLPEVGASAGVPLTAPVLIVPRVFEFELCDALVDLYERNGGEDSGFLLDQDGRTATVIDHRLKRRQDLVLVDPETRAILRDRIARRLLPAIERFFQFRATRMDRYMISCYDAELGGHFFRHRDNVNAGARHRRFAVSLNLNNDYDGCDLRCPEFGRQTYRAPAGGAIVFSCGMLHEVTPVTRGRRYAFVPFLYGEEDAAVREAMNARLEAGETHYVGGHDRLYPEA</sequence>
<reference evidence="8" key="2">
    <citation type="submission" date="2020-09" db="EMBL/GenBank/DDBJ databases">
        <authorList>
            <person name="Sun Q."/>
            <person name="Zhou Y."/>
        </authorList>
    </citation>
    <scope>NUCLEOTIDE SEQUENCE</scope>
    <source>
        <strain evidence="8">CGMCC 1.15725</strain>
    </source>
</reference>
<proteinExistence type="predicted"/>
<dbReference type="SUPFAM" id="SSF52833">
    <property type="entry name" value="Thioredoxin-like"/>
    <property type="match status" value="1"/>
</dbReference>
<name>A0A8J3E4P9_9PROT</name>
<keyword evidence="3" id="KW-0847">Vitamin C</keyword>
<dbReference type="GO" id="GO:0016209">
    <property type="term" value="F:antioxidant activity"/>
    <property type="evidence" value="ECO:0007669"/>
    <property type="project" value="InterPro"/>
</dbReference>
<dbReference type="EMBL" id="BMJQ01000009">
    <property type="protein sequence ID" value="GGF26056.1"/>
    <property type="molecule type" value="Genomic_DNA"/>
</dbReference>
<evidence type="ECO:0000256" key="5">
    <source>
        <dbReference type="ARBA" id="ARBA00023002"/>
    </source>
</evidence>
<dbReference type="Gene3D" id="3.40.30.10">
    <property type="entry name" value="Glutaredoxin"/>
    <property type="match status" value="1"/>
</dbReference>
<dbReference type="AlphaFoldDB" id="A0A8J3E4P9"/>
<dbReference type="InterPro" id="IPR044862">
    <property type="entry name" value="Pro_4_hyd_alph_FE2OG_OXY"/>
</dbReference>